<dbReference type="Pfam" id="PF00027">
    <property type="entry name" value="cNMP_binding"/>
    <property type="match status" value="1"/>
</dbReference>
<dbReference type="InterPro" id="IPR000595">
    <property type="entry name" value="cNMP-bd_dom"/>
</dbReference>
<dbReference type="GO" id="GO:0003700">
    <property type="term" value="F:DNA-binding transcription factor activity"/>
    <property type="evidence" value="ECO:0007669"/>
    <property type="project" value="TreeGrafter"/>
</dbReference>
<protein>
    <recommendedName>
        <fullName evidence="8">Crp/Fnr family transcriptional regulator</fullName>
    </recommendedName>
</protein>
<evidence type="ECO:0000313" key="6">
    <source>
        <dbReference type="EMBL" id="RMU92536.1"/>
    </source>
</evidence>
<comment type="caution">
    <text evidence="6">The sequence shown here is derived from an EMBL/GenBank/DDBJ whole genome shotgun (WGS) entry which is preliminary data.</text>
</comment>
<dbReference type="Gene3D" id="2.60.120.10">
    <property type="entry name" value="Jelly Rolls"/>
    <property type="match status" value="1"/>
</dbReference>
<dbReference type="RefSeq" id="WP_162885482.1">
    <property type="nucleotide sequence ID" value="NZ_RBUI01000012.1"/>
</dbReference>
<reference evidence="6 7" key="1">
    <citation type="submission" date="2018-08" db="EMBL/GenBank/DDBJ databases">
        <title>Recombination of ecologically and evolutionarily significant loci maintains genetic cohesion in the Pseudomonas syringae species complex.</title>
        <authorList>
            <person name="Dillon M."/>
            <person name="Thakur S."/>
            <person name="Almeida R.N.D."/>
            <person name="Weir B.S."/>
            <person name="Guttman D.S."/>
        </authorList>
    </citation>
    <scope>NUCLEOTIDE SEQUENCE [LARGE SCALE GENOMIC DNA]</scope>
    <source>
        <strain evidence="6 7">1449B</strain>
    </source>
</reference>
<dbReference type="PROSITE" id="PS50042">
    <property type="entry name" value="CNMP_BINDING_3"/>
    <property type="match status" value="1"/>
</dbReference>
<sequence>MSELSAKAIPSSFSLPPDVDAILLEASRVRTLVKSEAVFPQGSEPLGMFRLIQGTLRVSSLGANGRQLFLTQLVSGDWFGEVPLLDGLPRTYDVRAASQARIAVLPASAFWQIIEHRPDVLLAITRLVCGRFRMALEWAGNTILNPLPVRLANRLIALVKRPGIEEAAYLKISQENIAQHLGVSRQSVNRQLKMWEAEGVLVVRYGAVTILDLQKLSNAARGD</sequence>
<dbReference type="AlphaFoldDB" id="A0A7Z6Y8D6"/>
<dbReference type="Gene3D" id="1.10.10.10">
    <property type="entry name" value="Winged helix-like DNA-binding domain superfamily/Winged helix DNA-binding domain"/>
    <property type="match status" value="1"/>
</dbReference>
<dbReference type="InterPro" id="IPR050397">
    <property type="entry name" value="Env_Response_Regulators"/>
</dbReference>
<dbReference type="InterPro" id="IPR036390">
    <property type="entry name" value="WH_DNA-bd_sf"/>
</dbReference>
<dbReference type="PANTHER" id="PTHR24567">
    <property type="entry name" value="CRP FAMILY TRANSCRIPTIONAL REGULATORY PROTEIN"/>
    <property type="match status" value="1"/>
</dbReference>
<name>A0A7Z6Y8D6_PSESH</name>
<feature type="domain" description="HTH crp-type" evidence="5">
    <location>
        <begin position="145"/>
        <end position="214"/>
    </location>
</feature>
<gene>
    <name evidence="6" type="ORF">ALP21_200073</name>
</gene>
<dbReference type="CDD" id="cd00038">
    <property type="entry name" value="CAP_ED"/>
    <property type="match status" value="1"/>
</dbReference>
<accession>A0A7Z6Y8D6</accession>
<evidence type="ECO:0000259" key="4">
    <source>
        <dbReference type="PROSITE" id="PS50042"/>
    </source>
</evidence>
<feature type="domain" description="Cyclic nucleotide-binding" evidence="4">
    <location>
        <begin position="23"/>
        <end position="114"/>
    </location>
</feature>
<dbReference type="InterPro" id="IPR018490">
    <property type="entry name" value="cNMP-bd_dom_sf"/>
</dbReference>
<dbReference type="SUPFAM" id="SSF51206">
    <property type="entry name" value="cAMP-binding domain-like"/>
    <property type="match status" value="1"/>
</dbReference>
<keyword evidence="3" id="KW-0804">Transcription</keyword>
<dbReference type="GO" id="GO:0003677">
    <property type="term" value="F:DNA binding"/>
    <property type="evidence" value="ECO:0007669"/>
    <property type="project" value="UniProtKB-KW"/>
</dbReference>
<dbReference type="InterPro" id="IPR036388">
    <property type="entry name" value="WH-like_DNA-bd_sf"/>
</dbReference>
<evidence type="ECO:0008006" key="8">
    <source>
        <dbReference type="Google" id="ProtNLM"/>
    </source>
</evidence>
<dbReference type="InterPro" id="IPR014710">
    <property type="entry name" value="RmlC-like_jellyroll"/>
</dbReference>
<evidence type="ECO:0000259" key="5">
    <source>
        <dbReference type="PROSITE" id="PS51063"/>
    </source>
</evidence>
<dbReference type="GO" id="GO:0005829">
    <property type="term" value="C:cytosol"/>
    <property type="evidence" value="ECO:0007669"/>
    <property type="project" value="TreeGrafter"/>
</dbReference>
<evidence type="ECO:0000256" key="1">
    <source>
        <dbReference type="ARBA" id="ARBA00023015"/>
    </source>
</evidence>
<dbReference type="EMBL" id="RBUI01000012">
    <property type="protein sequence ID" value="RMU92536.1"/>
    <property type="molecule type" value="Genomic_DNA"/>
</dbReference>
<evidence type="ECO:0000313" key="7">
    <source>
        <dbReference type="Proteomes" id="UP000267078"/>
    </source>
</evidence>
<dbReference type="InterPro" id="IPR012318">
    <property type="entry name" value="HTH_CRP"/>
</dbReference>
<keyword evidence="2" id="KW-0238">DNA-binding</keyword>
<dbReference type="PANTHER" id="PTHR24567:SF74">
    <property type="entry name" value="HTH-TYPE TRANSCRIPTIONAL REGULATOR ARCR"/>
    <property type="match status" value="1"/>
</dbReference>
<dbReference type="SMART" id="SM00419">
    <property type="entry name" value="HTH_CRP"/>
    <property type="match status" value="1"/>
</dbReference>
<organism evidence="6 7">
    <name type="scientific">Pseudomonas savastanoi pv. phaseolicola</name>
    <name type="common">Pseudomonas syringae pv. phaseolicola</name>
    <dbReference type="NCBI Taxonomy" id="319"/>
    <lineage>
        <taxon>Bacteria</taxon>
        <taxon>Pseudomonadati</taxon>
        <taxon>Pseudomonadota</taxon>
        <taxon>Gammaproteobacteria</taxon>
        <taxon>Pseudomonadales</taxon>
        <taxon>Pseudomonadaceae</taxon>
        <taxon>Pseudomonas</taxon>
    </lineage>
</organism>
<dbReference type="SUPFAM" id="SSF46785">
    <property type="entry name" value="Winged helix' DNA-binding domain"/>
    <property type="match status" value="1"/>
</dbReference>
<dbReference type="SMART" id="SM00100">
    <property type="entry name" value="cNMP"/>
    <property type="match status" value="1"/>
</dbReference>
<evidence type="ECO:0000256" key="3">
    <source>
        <dbReference type="ARBA" id="ARBA00023163"/>
    </source>
</evidence>
<dbReference type="Pfam" id="PF13545">
    <property type="entry name" value="HTH_Crp_2"/>
    <property type="match status" value="1"/>
</dbReference>
<keyword evidence="1" id="KW-0805">Transcription regulation</keyword>
<dbReference type="Proteomes" id="UP000267078">
    <property type="component" value="Unassembled WGS sequence"/>
</dbReference>
<dbReference type="PROSITE" id="PS51063">
    <property type="entry name" value="HTH_CRP_2"/>
    <property type="match status" value="1"/>
</dbReference>
<evidence type="ECO:0000256" key="2">
    <source>
        <dbReference type="ARBA" id="ARBA00023125"/>
    </source>
</evidence>
<proteinExistence type="predicted"/>